<dbReference type="OrthoDB" id="4177740at2759"/>
<organism evidence="1 2">
    <name type="scientific">Aspergillus sydowii CBS 593.65</name>
    <dbReference type="NCBI Taxonomy" id="1036612"/>
    <lineage>
        <taxon>Eukaryota</taxon>
        <taxon>Fungi</taxon>
        <taxon>Dikarya</taxon>
        <taxon>Ascomycota</taxon>
        <taxon>Pezizomycotina</taxon>
        <taxon>Eurotiomycetes</taxon>
        <taxon>Eurotiomycetidae</taxon>
        <taxon>Eurotiales</taxon>
        <taxon>Aspergillaceae</taxon>
        <taxon>Aspergillus</taxon>
        <taxon>Aspergillus subgen. Nidulantes</taxon>
    </lineage>
</organism>
<sequence>MPLPVDSPARREARAGIKKIAKAIKDLGVDELDLQQLKSLNIRVDFLSLDEVSPHRATFFAPCPVDQLPDFNDDTVSHPYNGIDDDPKPDSVFYCPGFHRPLDRSIGINIHLDSYIQSCRYSRYFTGREFPWTSKPVAFYPFTGLYRHSKPEHGCFCLTDLEDPAYPHVKAIVFNNIALQAESTLLYGELLPALRIMLTQLRRSQFANQTVSPVLFISLLGLKARIMEFYFSNGTLVVRHTKMFDFTHGNDEAFKTLAQWYLGDAIGDTVNGV</sequence>
<proteinExistence type="predicted"/>
<protein>
    <submittedName>
        <fullName evidence="1">Uncharacterized protein</fullName>
    </submittedName>
</protein>
<dbReference type="RefSeq" id="XP_040697323.1">
    <property type="nucleotide sequence ID" value="XM_040848207.1"/>
</dbReference>
<keyword evidence="2" id="KW-1185">Reference proteome</keyword>
<dbReference type="GeneID" id="63764280"/>
<dbReference type="VEuPathDB" id="FungiDB:ASPSYDRAFT_51015"/>
<dbReference type="EMBL" id="KV878597">
    <property type="protein sequence ID" value="OJJ53517.1"/>
    <property type="molecule type" value="Genomic_DNA"/>
</dbReference>
<evidence type="ECO:0000313" key="1">
    <source>
        <dbReference type="EMBL" id="OJJ53517.1"/>
    </source>
</evidence>
<name>A0A1L9T272_9EURO</name>
<reference evidence="2" key="1">
    <citation type="journal article" date="2017" name="Genome Biol.">
        <title>Comparative genomics reveals high biological diversity and specific adaptations in the industrially and medically important fungal genus Aspergillus.</title>
        <authorList>
            <person name="de Vries R.P."/>
            <person name="Riley R."/>
            <person name="Wiebenga A."/>
            <person name="Aguilar-Osorio G."/>
            <person name="Amillis S."/>
            <person name="Uchima C.A."/>
            <person name="Anderluh G."/>
            <person name="Asadollahi M."/>
            <person name="Askin M."/>
            <person name="Barry K."/>
            <person name="Battaglia E."/>
            <person name="Bayram O."/>
            <person name="Benocci T."/>
            <person name="Braus-Stromeyer S.A."/>
            <person name="Caldana C."/>
            <person name="Canovas D."/>
            <person name="Cerqueira G.C."/>
            <person name="Chen F."/>
            <person name="Chen W."/>
            <person name="Choi C."/>
            <person name="Clum A."/>
            <person name="Dos Santos R.A."/>
            <person name="Damasio A.R."/>
            <person name="Diallinas G."/>
            <person name="Emri T."/>
            <person name="Fekete E."/>
            <person name="Flipphi M."/>
            <person name="Freyberg S."/>
            <person name="Gallo A."/>
            <person name="Gournas C."/>
            <person name="Habgood R."/>
            <person name="Hainaut M."/>
            <person name="Harispe M.L."/>
            <person name="Henrissat B."/>
            <person name="Hilden K.S."/>
            <person name="Hope R."/>
            <person name="Hossain A."/>
            <person name="Karabika E."/>
            <person name="Karaffa L."/>
            <person name="Karanyi Z."/>
            <person name="Krasevec N."/>
            <person name="Kuo A."/>
            <person name="Kusch H."/>
            <person name="LaButti K."/>
            <person name="Lagendijk E.L."/>
            <person name="Lapidus A."/>
            <person name="Levasseur A."/>
            <person name="Lindquist E."/>
            <person name="Lipzen A."/>
            <person name="Logrieco A.F."/>
            <person name="MacCabe A."/>
            <person name="Maekelae M.R."/>
            <person name="Malavazi I."/>
            <person name="Melin P."/>
            <person name="Meyer V."/>
            <person name="Mielnichuk N."/>
            <person name="Miskei M."/>
            <person name="Molnar A.P."/>
            <person name="Mule G."/>
            <person name="Ngan C.Y."/>
            <person name="Orejas M."/>
            <person name="Orosz E."/>
            <person name="Ouedraogo J.P."/>
            <person name="Overkamp K.M."/>
            <person name="Park H.-S."/>
            <person name="Perrone G."/>
            <person name="Piumi F."/>
            <person name="Punt P.J."/>
            <person name="Ram A.F."/>
            <person name="Ramon A."/>
            <person name="Rauscher S."/>
            <person name="Record E."/>
            <person name="Riano-Pachon D.M."/>
            <person name="Robert V."/>
            <person name="Roehrig J."/>
            <person name="Ruller R."/>
            <person name="Salamov A."/>
            <person name="Salih N.S."/>
            <person name="Samson R.A."/>
            <person name="Sandor E."/>
            <person name="Sanguinetti M."/>
            <person name="Schuetze T."/>
            <person name="Sepcic K."/>
            <person name="Shelest E."/>
            <person name="Sherlock G."/>
            <person name="Sophianopoulou V."/>
            <person name="Squina F.M."/>
            <person name="Sun H."/>
            <person name="Susca A."/>
            <person name="Todd R.B."/>
            <person name="Tsang A."/>
            <person name="Unkles S.E."/>
            <person name="van de Wiele N."/>
            <person name="van Rossen-Uffink D."/>
            <person name="Oliveira J.V."/>
            <person name="Vesth T.C."/>
            <person name="Visser J."/>
            <person name="Yu J.-H."/>
            <person name="Zhou M."/>
            <person name="Andersen M.R."/>
            <person name="Archer D.B."/>
            <person name="Baker S.E."/>
            <person name="Benoit I."/>
            <person name="Brakhage A.A."/>
            <person name="Braus G.H."/>
            <person name="Fischer R."/>
            <person name="Frisvad J.C."/>
            <person name="Goldman G.H."/>
            <person name="Houbraken J."/>
            <person name="Oakley B."/>
            <person name="Pocsi I."/>
            <person name="Scazzocchio C."/>
            <person name="Seiboth B."/>
            <person name="vanKuyk P.A."/>
            <person name="Wortman J."/>
            <person name="Dyer P.S."/>
            <person name="Grigoriev I.V."/>
        </authorList>
    </citation>
    <scope>NUCLEOTIDE SEQUENCE [LARGE SCALE GENOMIC DNA]</scope>
    <source>
        <strain evidence="2">CBS 593.65</strain>
    </source>
</reference>
<dbReference type="STRING" id="1036612.A0A1L9T272"/>
<dbReference type="Proteomes" id="UP000184356">
    <property type="component" value="Unassembled WGS sequence"/>
</dbReference>
<gene>
    <name evidence="1" type="ORF">ASPSYDRAFT_51015</name>
</gene>
<evidence type="ECO:0000313" key="2">
    <source>
        <dbReference type="Proteomes" id="UP000184356"/>
    </source>
</evidence>
<accession>A0A1L9T272</accession>
<dbReference type="AlphaFoldDB" id="A0A1L9T272"/>